<evidence type="ECO:0000313" key="3">
    <source>
        <dbReference type="WBParaSite" id="ASIM_0001402201-mRNA-1"/>
    </source>
</evidence>
<keyword evidence="2" id="KW-1185">Reference proteome</keyword>
<name>A0A158PPA6_ANISI</name>
<dbReference type="OrthoDB" id="5845946at2759"/>
<sequence length="103" mass="12184">MHPNLFPEPEFDPDAPECIPFREPCGFYSFSLNGGAPLKWVKSWCQCDRDHECAYERTDMKMRVYRHVCIARSNDYHDKHNNDANNHRNLHNNHMLVANTLHD</sequence>
<dbReference type="WBParaSite" id="ASIM_0001402201-mRNA-1">
    <property type="protein sequence ID" value="ASIM_0001402201-mRNA-1"/>
    <property type="gene ID" value="ASIM_0001402201"/>
</dbReference>
<reference evidence="3" key="1">
    <citation type="submission" date="2016-04" db="UniProtKB">
        <authorList>
            <consortium name="WormBaseParasite"/>
        </authorList>
    </citation>
    <scope>IDENTIFICATION</scope>
</reference>
<dbReference type="AlphaFoldDB" id="A0A158PPA6"/>
<reference evidence="1 2" key="2">
    <citation type="submission" date="2018-11" db="EMBL/GenBank/DDBJ databases">
        <authorList>
            <consortium name="Pathogen Informatics"/>
        </authorList>
    </citation>
    <scope>NUCLEOTIDE SEQUENCE [LARGE SCALE GENOMIC DNA]</scope>
</reference>
<dbReference type="Proteomes" id="UP000267096">
    <property type="component" value="Unassembled WGS sequence"/>
</dbReference>
<dbReference type="EMBL" id="UYRR01031395">
    <property type="protein sequence ID" value="VDK49723.1"/>
    <property type="molecule type" value="Genomic_DNA"/>
</dbReference>
<accession>A0A158PPA6</accession>
<gene>
    <name evidence="1" type="ORF">ASIM_LOCUS13450</name>
</gene>
<organism evidence="3">
    <name type="scientific">Anisakis simplex</name>
    <name type="common">Herring worm</name>
    <dbReference type="NCBI Taxonomy" id="6269"/>
    <lineage>
        <taxon>Eukaryota</taxon>
        <taxon>Metazoa</taxon>
        <taxon>Ecdysozoa</taxon>
        <taxon>Nematoda</taxon>
        <taxon>Chromadorea</taxon>
        <taxon>Rhabditida</taxon>
        <taxon>Spirurina</taxon>
        <taxon>Ascaridomorpha</taxon>
        <taxon>Ascaridoidea</taxon>
        <taxon>Anisakidae</taxon>
        <taxon>Anisakis</taxon>
        <taxon>Anisakis simplex complex</taxon>
    </lineage>
</organism>
<proteinExistence type="predicted"/>
<protein>
    <submittedName>
        <fullName evidence="1 3">Uncharacterized protein</fullName>
    </submittedName>
</protein>
<evidence type="ECO:0000313" key="1">
    <source>
        <dbReference type="EMBL" id="VDK49723.1"/>
    </source>
</evidence>
<evidence type="ECO:0000313" key="2">
    <source>
        <dbReference type="Proteomes" id="UP000267096"/>
    </source>
</evidence>